<dbReference type="Gene3D" id="3.40.50.300">
    <property type="entry name" value="P-loop containing nucleotide triphosphate hydrolases"/>
    <property type="match status" value="1"/>
</dbReference>
<dbReference type="InterPro" id="IPR052026">
    <property type="entry name" value="ExeA_AAA_ATPase_DNA-bind"/>
</dbReference>
<accession>A0A3R9RIV0</accession>
<dbReference type="EMBL" id="RCOR01000019">
    <property type="protein sequence ID" value="RSN69333.1"/>
    <property type="molecule type" value="Genomic_DNA"/>
</dbReference>
<protein>
    <submittedName>
        <fullName evidence="1">Uncharacterized protein</fullName>
    </submittedName>
</protein>
<comment type="caution">
    <text evidence="1">The sequence shown here is derived from an EMBL/GenBank/DDBJ whole genome shotgun (WGS) entry which is preliminary data.</text>
</comment>
<reference evidence="1 2" key="1">
    <citation type="submission" date="2018-10" db="EMBL/GenBank/DDBJ databases">
        <title>Co-occurring genomic capacity for anaerobic methane metabolism and dissimilatory sulfite reduction discovered in the Korarchaeota.</title>
        <authorList>
            <person name="Mckay L.J."/>
            <person name="Dlakic M."/>
            <person name="Fields M.W."/>
            <person name="Delmont T.O."/>
            <person name="Eren A.M."/>
            <person name="Jay Z.J."/>
            <person name="Klingelsmith K.B."/>
            <person name="Rusch D.B."/>
            <person name="Inskeep W.P."/>
        </authorList>
    </citation>
    <scope>NUCLEOTIDE SEQUENCE [LARGE SCALE GENOMIC DNA]</scope>
    <source>
        <strain evidence="1 2">WS</strain>
    </source>
</reference>
<gene>
    <name evidence="1" type="ORF">D9Q81_03935</name>
</gene>
<name>A0A3R9RIV0_9CREN</name>
<organism evidence="1 2">
    <name type="scientific">Candidatus Korarchaeum cryptofilum</name>
    <dbReference type="NCBI Taxonomy" id="498846"/>
    <lineage>
        <taxon>Archaea</taxon>
        <taxon>Thermoproteota</taxon>
        <taxon>Candidatus Korarchaeia</taxon>
        <taxon>Candidatus Korarchaeales</taxon>
        <taxon>Candidatus Korarchaeaceae</taxon>
        <taxon>Candidatus Korarchaeum</taxon>
    </lineage>
</organism>
<proteinExistence type="predicted"/>
<evidence type="ECO:0000313" key="2">
    <source>
        <dbReference type="Proteomes" id="UP000278149"/>
    </source>
</evidence>
<dbReference type="InterPro" id="IPR027417">
    <property type="entry name" value="P-loop_NTPase"/>
</dbReference>
<sequence>MVKLRSVSPSYYQKLFGLTRNPFLRSSLVELEDPTSIFSKQWVDDVLDSLAAETMSGVASAFVTITGPPGSGRSLRLHLLRYSYHRAELDGIYQEISAVEGPDAIDSILSTVYERSRGISKALKKLFLGMPDTLTEEELLNLKASPADAGDMIVKSLNSIAPTALLLDDVHNMLYTDERWSFFFFEMLREIVSVMPEGILIVTAMSDEAYDEVDKRFPALTSRVHERITIPPLTDDEAINLVSRRLSAFRSKIPEAPLEPLTEEVIIAANRLAEGIPGKLLDFLAKSLEVATILGRSRVDMYVFDKVMDSEAEILDYIKRAPPKMRRELEIIIRNFNGGPVILEKVAIEAETPVSIAYSRLEALVVAGLLEKDRAGRYYVPREAMRIERKEEPKIDVEKKEERQRGIPKSILRLKRARRSFF</sequence>
<dbReference type="Proteomes" id="UP000278149">
    <property type="component" value="Unassembled WGS sequence"/>
</dbReference>
<dbReference type="AlphaFoldDB" id="A0A3R9RIV0"/>
<dbReference type="PANTHER" id="PTHR35894:SF1">
    <property type="entry name" value="PHOSPHORIBULOKINASE _ URIDINE KINASE FAMILY"/>
    <property type="match status" value="1"/>
</dbReference>
<evidence type="ECO:0000313" key="1">
    <source>
        <dbReference type="EMBL" id="RSN69333.1"/>
    </source>
</evidence>
<dbReference type="PANTHER" id="PTHR35894">
    <property type="entry name" value="GENERAL SECRETION PATHWAY PROTEIN A-RELATED"/>
    <property type="match status" value="1"/>
</dbReference>
<dbReference type="SUPFAM" id="SSF52540">
    <property type="entry name" value="P-loop containing nucleoside triphosphate hydrolases"/>
    <property type="match status" value="1"/>
</dbReference>